<proteinExistence type="predicted"/>
<name>A0A402A3U2_9CHLR</name>
<organism evidence="1 2">
    <name type="scientific">Tengunoibacter tsumagoiensis</name>
    <dbReference type="NCBI Taxonomy" id="2014871"/>
    <lineage>
        <taxon>Bacteria</taxon>
        <taxon>Bacillati</taxon>
        <taxon>Chloroflexota</taxon>
        <taxon>Ktedonobacteria</taxon>
        <taxon>Ktedonobacterales</taxon>
        <taxon>Dictyobacteraceae</taxon>
        <taxon>Tengunoibacter</taxon>
    </lineage>
</organism>
<dbReference type="AlphaFoldDB" id="A0A402A3U2"/>
<reference evidence="2" key="1">
    <citation type="submission" date="2018-12" db="EMBL/GenBank/DDBJ databases">
        <title>Tengunoibacter tsumagoiensis gen. nov., sp. nov., Dictyobacter kobayashii sp. nov., D. alpinus sp. nov., and D. joshuensis sp. nov. and description of Dictyobacteraceae fam. nov. within the order Ktedonobacterales isolated from Tengu-no-mugimeshi.</title>
        <authorList>
            <person name="Wang C.M."/>
            <person name="Zheng Y."/>
            <person name="Sakai Y."/>
            <person name="Toyoda A."/>
            <person name="Minakuchi Y."/>
            <person name="Abe K."/>
            <person name="Yokota A."/>
            <person name="Yabe S."/>
        </authorList>
    </citation>
    <scope>NUCLEOTIDE SEQUENCE [LARGE SCALE GENOMIC DNA]</scope>
    <source>
        <strain evidence="2">Uno3</strain>
    </source>
</reference>
<evidence type="ECO:0000313" key="2">
    <source>
        <dbReference type="Proteomes" id="UP000287352"/>
    </source>
</evidence>
<gene>
    <name evidence="1" type="ORF">KTT_36760</name>
</gene>
<accession>A0A402A3U2</accession>
<sequence length="75" mass="8648">MAGNERVHVNNTLFPCQIAMNRNLLLQKMRIDRKQSDYSTMAIFNASSVLPVEHKKIDYGCMTYGRAHLSMRFLA</sequence>
<protein>
    <submittedName>
        <fullName evidence="1">Uncharacterized protein</fullName>
    </submittedName>
</protein>
<comment type="caution">
    <text evidence="1">The sequence shown here is derived from an EMBL/GenBank/DDBJ whole genome shotgun (WGS) entry which is preliminary data.</text>
</comment>
<keyword evidence="2" id="KW-1185">Reference proteome</keyword>
<evidence type="ECO:0000313" key="1">
    <source>
        <dbReference type="EMBL" id="GCE13817.1"/>
    </source>
</evidence>
<dbReference type="EMBL" id="BIFR01000001">
    <property type="protein sequence ID" value="GCE13817.1"/>
    <property type="molecule type" value="Genomic_DNA"/>
</dbReference>
<dbReference type="Proteomes" id="UP000287352">
    <property type="component" value="Unassembled WGS sequence"/>
</dbReference>